<dbReference type="InterPro" id="IPR020059">
    <property type="entry name" value="Glu/Gln-tRNA-synth_Ib_codon-bd"/>
</dbReference>
<keyword evidence="6 9" id="KW-0648">Protein biosynthesis</keyword>
<evidence type="ECO:0000256" key="1">
    <source>
        <dbReference type="ARBA" id="ARBA00005594"/>
    </source>
</evidence>
<comment type="similarity">
    <text evidence="1 9">Belongs to the class-I aminoacyl-tRNA synthetase family.</text>
</comment>
<evidence type="ECO:0000256" key="10">
    <source>
        <dbReference type="SAM" id="MobiDB-lite"/>
    </source>
</evidence>
<protein>
    <recommendedName>
        <fullName evidence="2">glutamine--tRNA ligase</fullName>
        <ecNumber evidence="2">6.1.1.18</ecNumber>
    </recommendedName>
</protein>
<dbReference type="SUPFAM" id="SSF50715">
    <property type="entry name" value="Ribosomal protein L25-like"/>
    <property type="match status" value="1"/>
</dbReference>
<evidence type="ECO:0000256" key="2">
    <source>
        <dbReference type="ARBA" id="ARBA00012836"/>
    </source>
</evidence>
<feature type="compositionally biased region" description="Basic and acidic residues" evidence="10">
    <location>
        <begin position="105"/>
        <end position="124"/>
    </location>
</feature>
<feature type="domain" description="Glutamyl/glutaminyl-tRNA synthetase class Ib anti-codon binding" evidence="12">
    <location>
        <begin position="505"/>
        <end position="603"/>
    </location>
</feature>
<evidence type="ECO:0000313" key="14">
    <source>
        <dbReference type="EMBL" id="CAE2342482.1"/>
    </source>
</evidence>
<dbReference type="InterPro" id="IPR011035">
    <property type="entry name" value="Ribosomal_bL25/Gln-tRNA_synth"/>
</dbReference>
<reference evidence="14" key="1">
    <citation type="submission" date="2021-01" db="EMBL/GenBank/DDBJ databases">
        <authorList>
            <person name="Corre E."/>
            <person name="Pelletier E."/>
            <person name="Niang G."/>
            <person name="Scheremetjew M."/>
            <person name="Finn R."/>
            <person name="Kale V."/>
            <person name="Holt S."/>
            <person name="Cochrane G."/>
            <person name="Meng A."/>
            <person name="Brown T."/>
            <person name="Cohen L."/>
        </authorList>
    </citation>
    <scope>NUCLEOTIDE SEQUENCE</scope>
    <source>
        <strain evidence="14">CCMP 2712</strain>
    </source>
</reference>
<dbReference type="Gene3D" id="3.40.50.620">
    <property type="entry name" value="HUPs"/>
    <property type="match status" value="1"/>
</dbReference>
<dbReference type="FunFam" id="2.40.240.10:FF:000007">
    <property type="entry name" value="Glutamine--tRNA ligase"/>
    <property type="match status" value="1"/>
</dbReference>
<gene>
    <name evidence="14" type="ORF">GTHE00462_LOCUS40467</name>
</gene>
<name>A0A7S4PQZ3_GUITH</name>
<evidence type="ECO:0000256" key="5">
    <source>
        <dbReference type="ARBA" id="ARBA00022840"/>
    </source>
</evidence>
<feature type="region of interest" description="Disordered" evidence="10">
    <location>
        <begin position="645"/>
        <end position="666"/>
    </location>
</feature>
<dbReference type="GO" id="GO:0005829">
    <property type="term" value="C:cytosol"/>
    <property type="evidence" value="ECO:0007669"/>
    <property type="project" value="TreeGrafter"/>
</dbReference>
<dbReference type="PROSITE" id="PS00178">
    <property type="entry name" value="AA_TRNA_LIGASE_I"/>
    <property type="match status" value="1"/>
</dbReference>
<proteinExistence type="inferred from homology"/>
<dbReference type="EMBL" id="HBKN01051865">
    <property type="protein sequence ID" value="CAE2342482.1"/>
    <property type="molecule type" value="Transcribed_RNA"/>
</dbReference>
<dbReference type="InterPro" id="IPR014729">
    <property type="entry name" value="Rossmann-like_a/b/a_fold"/>
</dbReference>
<dbReference type="AlphaFoldDB" id="A0A7S4PQZ3"/>
<keyword evidence="5 9" id="KW-0067">ATP-binding</keyword>
<dbReference type="PANTHER" id="PTHR43097">
    <property type="entry name" value="GLUTAMINE-TRNA LIGASE"/>
    <property type="match status" value="1"/>
</dbReference>
<dbReference type="InterPro" id="IPR001412">
    <property type="entry name" value="aa-tRNA-synth_I_CS"/>
</dbReference>
<evidence type="ECO:0000256" key="7">
    <source>
        <dbReference type="ARBA" id="ARBA00023146"/>
    </source>
</evidence>
<evidence type="ECO:0000256" key="3">
    <source>
        <dbReference type="ARBA" id="ARBA00022598"/>
    </source>
</evidence>
<dbReference type="Pfam" id="PF20974">
    <property type="entry name" value="tRNA-synt_1c_C2"/>
    <property type="match status" value="1"/>
</dbReference>
<dbReference type="SUPFAM" id="SSF52374">
    <property type="entry name" value="Nucleotidylyl transferase"/>
    <property type="match status" value="1"/>
</dbReference>
<dbReference type="Gene3D" id="2.40.240.10">
    <property type="entry name" value="Ribosomal Protein L25, Chain P"/>
    <property type="match status" value="2"/>
</dbReference>
<dbReference type="GO" id="GO:0006425">
    <property type="term" value="P:glutaminyl-tRNA aminoacylation"/>
    <property type="evidence" value="ECO:0007669"/>
    <property type="project" value="InterPro"/>
</dbReference>
<dbReference type="InterPro" id="IPR004514">
    <property type="entry name" value="Gln-tRNA-synth"/>
</dbReference>
<evidence type="ECO:0000259" key="12">
    <source>
        <dbReference type="Pfam" id="PF03950"/>
    </source>
</evidence>
<evidence type="ECO:0000259" key="11">
    <source>
        <dbReference type="Pfam" id="PF00749"/>
    </source>
</evidence>
<comment type="catalytic activity">
    <reaction evidence="8">
        <text>tRNA(Gln) + L-glutamine + ATP = L-glutaminyl-tRNA(Gln) + AMP + diphosphate</text>
        <dbReference type="Rhea" id="RHEA:20121"/>
        <dbReference type="Rhea" id="RHEA-COMP:9662"/>
        <dbReference type="Rhea" id="RHEA-COMP:9681"/>
        <dbReference type="ChEBI" id="CHEBI:30616"/>
        <dbReference type="ChEBI" id="CHEBI:33019"/>
        <dbReference type="ChEBI" id="CHEBI:58359"/>
        <dbReference type="ChEBI" id="CHEBI:78442"/>
        <dbReference type="ChEBI" id="CHEBI:78521"/>
        <dbReference type="ChEBI" id="CHEBI:456215"/>
        <dbReference type="EC" id="6.1.1.18"/>
    </reaction>
</comment>
<dbReference type="GO" id="GO:0005524">
    <property type="term" value="F:ATP binding"/>
    <property type="evidence" value="ECO:0007669"/>
    <property type="project" value="UniProtKB-KW"/>
</dbReference>
<evidence type="ECO:0000256" key="9">
    <source>
        <dbReference type="RuleBase" id="RU363037"/>
    </source>
</evidence>
<dbReference type="InterPro" id="IPR000924">
    <property type="entry name" value="Glu/Gln-tRNA-synth"/>
</dbReference>
<dbReference type="InterPro" id="IPR020056">
    <property type="entry name" value="Rbsml_bL25/Gln-tRNA_synth_N"/>
</dbReference>
<sequence>MMLRGGTGEGRKHCSYPRACLRPIKTCDAETNMATESDAPGAVTKSGAKNAKSDAQKFYKKRPDPEGLKLIEEGDAAMKENDFAKAKALYDKATEICKASSVQAEKPKKEPKPAAAEKTEEPEKTGANASRTLLLSDPKTNLQAKPMRDGVPEEKNYARNSQQVLDEHLKTTGGKYLTRFPPEPNGYLHIGHAKAMNFNFGQAKIAKGMGIGGETIMRFDDTNPEAEKQEYIDSILANVKWLGNNPIKVTYSSDYFDELYQFALQLIRQGDAYVCHQTKDEIKASRDIIRQAHIDHLKEMPAGAYSPWRETGMEENLAKFEKMRTGQYEEGKAMLRMKGDLWSDNPAMWDTVFYRIKFSPHPKAGDRWCIYPTYDYTHCIVDSLENISHSLCTLEFETRQAADGPYYWLLHKLGIYKPVTWEYSRCNITHNVLSKRKLNALVTKKIVSGWDDPRLLTLDGLRRRGYSPSSINAFCEQIGVTRSGTITTQMHVLENCIRTELDLSARRVFAVVRPLKVEITNMTQEEKLKVPNHPKDPSMGEREILFSRTIFIERDDFRLQDDPQYFGLAPNKDVGLLGTGVVLTCTEVVKDSKGNVEKLKATVRPRGDAKPKGNIHWVSEGAAVKAELRLYSNLFTVENPNVTPAKSAAAAEEPVKGDEDVEDDEEVAGGAGSWLDYINQDSLKVEKDALVEPSLLAFASQPGTSFQFQRVGFFAVDLDSSSSKLVFNRVVPLTGPRAIV</sequence>
<dbReference type="PRINTS" id="PR00987">
    <property type="entry name" value="TRNASYNTHGLU"/>
</dbReference>
<evidence type="ECO:0000259" key="13">
    <source>
        <dbReference type="Pfam" id="PF20974"/>
    </source>
</evidence>
<dbReference type="InterPro" id="IPR020058">
    <property type="entry name" value="Glu/Gln-tRNA-synth_Ib_cat-dom"/>
</dbReference>
<evidence type="ECO:0000256" key="8">
    <source>
        <dbReference type="ARBA" id="ARBA00048270"/>
    </source>
</evidence>
<dbReference type="Pfam" id="PF03950">
    <property type="entry name" value="tRNA-synt_1c_C"/>
    <property type="match status" value="1"/>
</dbReference>
<evidence type="ECO:0000256" key="4">
    <source>
        <dbReference type="ARBA" id="ARBA00022741"/>
    </source>
</evidence>
<keyword evidence="3 9" id="KW-0436">Ligase</keyword>
<dbReference type="InterPro" id="IPR049437">
    <property type="entry name" value="tRNA-synt_1c_C2"/>
</dbReference>
<dbReference type="GO" id="GO:0004819">
    <property type="term" value="F:glutamine-tRNA ligase activity"/>
    <property type="evidence" value="ECO:0007669"/>
    <property type="project" value="UniProtKB-EC"/>
</dbReference>
<feature type="domain" description="Glutamyl/glutaminyl-tRNA synthetase class Ib catalytic" evidence="11">
    <location>
        <begin position="177"/>
        <end position="502"/>
    </location>
</feature>
<dbReference type="EC" id="6.1.1.18" evidence="2"/>
<dbReference type="Pfam" id="PF00749">
    <property type="entry name" value="tRNA-synt_1c"/>
    <property type="match status" value="1"/>
</dbReference>
<evidence type="ECO:0000256" key="6">
    <source>
        <dbReference type="ARBA" id="ARBA00022917"/>
    </source>
</evidence>
<keyword evidence="7 9" id="KW-0030">Aminoacyl-tRNA synthetase</keyword>
<keyword evidence="4 9" id="KW-0547">Nucleotide-binding</keyword>
<organism evidence="14">
    <name type="scientific">Guillardia theta</name>
    <name type="common">Cryptophyte</name>
    <name type="synonym">Cryptomonas phi</name>
    <dbReference type="NCBI Taxonomy" id="55529"/>
    <lineage>
        <taxon>Eukaryota</taxon>
        <taxon>Cryptophyceae</taxon>
        <taxon>Pyrenomonadales</taxon>
        <taxon>Geminigeraceae</taxon>
        <taxon>Guillardia</taxon>
    </lineage>
</organism>
<feature type="domain" description="tRNA synthetases class I (E and Q) anti-codon binding" evidence="13">
    <location>
        <begin position="615"/>
        <end position="717"/>
    </location>
</feature>
<accession>A0A7S4PQZ3</accession>
<dbReference type="FunFam" id="3.40.50.620:FF:000037">
    <property type="entry name" value="Glutamine--tRNA ligase cytoplasmic"/>
    <property type="match status" value="1"/>
</dbReference>
<dbReference type="NCBIfam" id="TIGR00440">
    <property type="entry name" value="glnS"/>
    <property type="match status" value="1"/>
</dbReference>
<dbReference type="InterPro" id="IPR050132">
    <property type="entry name" value="Gln/Glu-tRNA_Ligase"/>
</dbReference>
<dbReference type="PANTHER" id="PTHR43097:SF4">
    <property type="entry name" value="GLUTAMINE--TRNA LIGASE"/>
    <property type="match status" value="1"/>
</dbReference>
<feature type="region of interest" description="Disordered" evidence="10">
    <location>
        <begin position="101"/>
        <end position="133"/>
    </location>
</feature>